<evidence type="ECO:0000259" key="1">
    <source>
        <dbReference type="PROSITE" id="PS51352"/>
    </source>
</evidence>
<gene>
    <name evidence="2" type="ORF">BX592_101277</name>
</gene>
<dbReference type="SUPFAM" id="SSF52833">
    <property type="entry name" value="Thioredoxin-like"/>
    <property type="match status" value="1"/>
</dbReference>
<dbReference type="EMBL" id="SORE01000001">
    <property type="protein sequence ID" value="TDY54821.1"/>
    <property type="molecule type" value="Genomic_DNA"/>
</dbReference>
<dbReference type="InterPro" id="IPR013766">
    <property type="entry name" value="Thioredoxin_domain"/>
</dbReference>
<dbReference type="Pfam" id="PF00085">
    <property type="entry name" value="Thioredoxin"/>
    <property type="match status" value="1"/>
</dbReference>
<evidence type="ECO:0000313" key="2">
    <source>
        <dbReference type="EMBL" id="TDY54821.1"/>
    </source>
</evidence>
<protein>
    <submittedName>
        <fullName evidence="2">Thioredoxin 1</fullName>
    </submittedName>
</protein>
<feature type="domain" description="Thioredoxin" evidence="1">
    <location>
        <begin position="10"/>
        <end position="119"/>
    </location>
</feature>
<dbReference type="PROSITE" id="PS51352">
    <property type="entry name" value="THIOREDOXIN_2"/>
    <property type="match status" value="1"/>
</dbReference>
<dbReference type="CDD" id="cd02947">
    <property type="entry name" value="TRX_family"/>
    <property type="match status" value="1"/>
</dbReference>
<sequence length="119" mass="13249">MRRLYQSFASGAMSTMTEYAKSAPTREEVDALAGITVVEFGTDWCGYCQRAQPLIDKAFAQHAGTRHLKIEDGPGRPLGRSFRVKLWPTLVFMRDGVEVARVVRPTDVAQLEESFAALN</sequence>
<accession>A0A4R8M475</accession>
<dbReference type="AlphaFoldDB" id="A0A4R8M475"/>
<reference evidence="2 3" key="1">
    <citation type="submission" date="2019-03" db="EMBL/GenBank/DDBJ databases">
        <title>Genomic Encyclopedia of Type Strains, Phase III (KMG-III): the genomes of soil and plant-associated and newly described type strains.</title>
        <authorList>
            <person name="Whitman W."/>
        </authorList>
    </citation>
    <scope>NUCLEOTIDE SEQUENCE [LARGE SCALE GENOMIC DNA]</scope>
    <source>
        <strain evidence="2 3">LMG 29544</strain>
    </source>
</reference>
<name>A0A4R8M475_9BURK</name>
<dbReference type="InterPro" id="IPR036249">
    <property type="entry name" value="Thioredoxin-like_sf"/>
</dbReference>
<organism evidence="2 3">
    <name type="scientific">Paraburkholderia rhizosphaerae</name>
    <dbReference type="NCBI Taxonomy" id="480658"/>
    <lineage>
        <taxon>Bacteria</taxon>
        <taxon>Pseudomonadati</taxon>
        <taxon>Pseudomonadota</taxon>
        <taxon>Betaproteobacteria</taxon>
        <taxon>Burkholderiales</taxon>
        <taxon>Burkholderiaceae</taxon>
        <taxon>Paraburkholderia</taxon>
    </lineage>
</organism>
<evidence type="ECO:0000313" key="3">
    <source>
        <dbReference type="Proteomes" id="UP000295509"/>
    </source>
</evidence>
<dbReference type="Proteomes" id="UP000295509">
    <property type="component" value="Unassembled WGS sequence"/>
</dbReference>
<proteinExistence type="predicted"/>
<comment type="caution">
    <text evidence="2">The sequence shown here is derived from an EMBL/GenBank/DDBJ whole genome shotgun (WGS) entry which is preliminary data.</text>
</comment>
<keyword evidence="3" id="KW-1185">Reference proteome</keyword>
<dbReference type="Gene3D" id="3.40.30.10">
    <property type="entry name" value="Glutaredoxin"/>
    <property type="match status" value="1"/>
</dbReference>